<dbReference type="EMBL" id="CP101185">
    <property type="protein sequence ID" value="UYV98050.1"/>
    <property type="molecule type" value="Genomic_DNA"/>
</dbReference>
<gene>
    <name evidence="1" type="ORF">NL394_02065</name>
</gene>
<organism evidence="1 2">
    <name type="scientific">Paenarthrobacter ureafaciens</name>
    <dbReference type="NCBI Taxonomy" id="37931"/>
    <lineage>
        <taxon>Bacteria</taxon>
        <taxon>Bacillati</taxon>
        <taxon>Actinomycetota</taxon>
        <taxon>Actinomycetes</taxon>
        <taxon>Micrococcales</taxon>
        <taxon>Micrococcaceae</taxon>
        <taxon>Paenarthrobacter</taxon>
    </lineage>
</organism>
<reference evidence="1" key="1">
    <citation type="submission" date="2022-07" db="EMBL/GenBank/DDBJ databases">
        <authorList>
            <person name="Wu T."/>
        </authorList>
    </citation>
    <scope>NUCLEOTIDE SEQUENCE</scope>
    <source>
        <strain evidence="1">SD-1</strain>
    </source>
</reference>
<evidence type="ECO:0000313" key="1">
    <source>
        <dbReference type="EMBL" id="UYV98050.1"/>
    </source>
</evidence>
<name>A0AAX3EJ94_PAEUR</name>
<accession>A0AAX3EJ94</accession>
<evidence type="ECO:0000313" key="2">
    <source>
        <dbReference type="Proteomes" id="UP001163293"/>
    </source>
</evidence>
<sequence length="51" mass="6220">MGYYRLHQWIRHRPAVFATDKQSNLYAHRKRTDHFDHGDEYNCRRVAECVA</sequence>
<dbReference type="AlphaFoldDB" id="A0AAX3EJ94"/>
<keyword evidence="2" id="KW-1185">Reference proteome</keyword>
<dbReference type="Proteomes" id="UP001163293">
    <property type="component" value="Chromosome"/>
</dbReference>
<protein>
    <submittedName>
        <fullName evidence="1">Uncharacterized protein</fullName>
    </submittedName>
</protein>
<proteinExistence type="predicted"/>